<reference evidence="2" key="1">
    <citation type="journal article" date="2023" name="Mol. Phylogenet. Evol.">
        <title>Genome-scale phylogeny and comparative genomics of the fungal order Sordariales.</title>
        <authorList>
            <person name="Hensen N."/>
            <person name="Bonometti L."/>
            <person name="Westerberg I."/>
            <person name="Brannstrom I.O."/>
            <person name="Guillou S."/>
            <person name="Cros-Aarteil S."/>
            <person name="Calhoun S."/>
            <person name="Haridas S."/>
            <person name="Kuo A."/>
            <person name="Mondo S."/>
            <person name="Pangilinan J."/>
            <person name="Riley R."/>
            <person name="LaButti K."/>
            <person name="Andreopoulos B."/>
            <person name="Lipzen A."/>
            <person name="Chen C."/>
            <person name="Yan M."/>
            <person name="Daum C."/>
            <person name="Ng V."/>
            <person name="Clum A."/>
            <person name="Steindorff A."/>
            <person name="Ohm R.A."/>
            <person name="Martin F."/>
            <person name="Silar P."/>
            <person name="Natvig D.O."/>
            <person name="Lalanne C."/>
            <person name="Gautier V."/>
            <person name="Ament-Velasquez S.L."/>
            <person name="Kruys A."/>
            <person name="Hutchinson M.I."/>
            <person name="Powell A.J."/>
            <person name="Barry K."/>
            <person name="Miller A.N."/>
            <person name="Grigoriev I.V."/>
            <person name="Debuchy R."/>
            <person name="Gladieux P."/>
            <person name="Hiltunen Thoren M."/>
            <person name="Johannesson H."/>
        </authorList>
    </citation>
    <scope>NUCLEOTIDE SEQUENCE</scope>
    <source>
        <strain evidence="2">SMH4131-1</strain>
    </source>
</reference>
<dbReference type="Proteomes" id="UP001286456">
    <property type="component" value="Unassembled WGS sequence"/>
</dbReference>
<gene>
    <name evidence="2" type="ORF">B0T19DRAFT_129391</name>
</gene>
<comment type="caution">
    <text evidence="2">The sequence shown here is derived from an EMBL/GenBank/DDBJ whole genome shotgun (WGS) entry which is preliminary data.</text>
</comment>
<feature type="signal peptide" evidence="1">
    <location>
        <begin position="1"/>
        <end position="20"/>
    </location>
</feature>
<keyword evidence="3" id="KW-1185">Reference proteome</keyword>
<evidence type="ECO:0000313" key="3">
    <source>
        <dbReference type="Proteomes" id="UP001286456"/>
    </source>
</evidence>
<dbReference type="EMBL" id="JAUEPO010000002">
    <property type="protein sequence ID" value="KAK3333563.1"/>
    <property type="molecule type" value="Genomic_DNA"/>
</dbReference>
<dbReference type="AlphaFoldDB" id="A0AAE0IYD6"/>
<evidence type="ECO:0000313" key="2">
    <source>
        <dbReference type="EMBL" id="KAK3333563.1"/>
    </source>
</evidence>
<evidence type="ECO:0000256" key="1">
    <source>
        <dbReference type="SAM" id="SignalP"/>
    </source>
</evidence>
<organism evidence="2 3">
    <name type="scientific">Cercophora scortea</name>
    <dbReference type="NCBI Taxonomy" id="314031"/>
    <lineage>
        <taxon>Eukaryota</taxon>
        <taxon>Fungi</taxon>
        <taxon>Dikarya</taxon>
        <taxon>Ascomycota</taxon>
        <taxon>Pezizomycotina</taxon>
        <taxon>Sordariomycetes</taxon>
        <taxon>Sordariomycetidae</taxon>
        <taxon>Sordariales</taxon>
        <taxon>Lasiosphaeriaceae</taxon>
        <taxon>Cercophora</taxon>
    </lineage>
</organism>
<feature type="chain" id="PRO_5042022161" evidence="1">
    <location>
        <begin position="21"/>
        <end position="134"/>
    </location>
</feature>
<reference evidence="2" key="2">
    <citation type="submission" date="2023-06" db="EMBL/GenBank/DDBJ databases">
        <authorList>
            <consortium name="Lawrence Berkeley National Laboratory"/>
            <person name="Haridas S."/>
            <person name="Hensen N."/>
            <person name="Bonometti L."/>
            <person name="Westerberg I."/>
            <person name="Brannstrom I.O."/>
            <person name="Guillou S."/>
            <person name="Cros-Aarteil S."/>
            <person name="Calhoun S."/>
            <person name="Kuo A."/>
            <person name="Mondo S."/>
            <person name="Pangilinan J."/>
            <person name="Riley R."/>
            <person name="Labutti K."/>
            <person name="Andreopoulos B."/>
            <person name="Lipzen A."/>
            <person name="Chen C."/>
            <person name="Yanf M."/>
            <person name="Daum C."/>
            <person name="Ng V."/>
            <person name="Clum A."/>
            <person name="Steindorff A."/>
            <person name="Ohm R."/>
            <person name="Martin F."/>
            <person name="Silar P."/>
            <person name="Natvig D."/>
            <person name="Lalanne C."/>
            <person name="Gautier V."/>
            <person name="Ament-Velasquez S.L."/>
            <person name="Kruys A."/>
            <person name="Hutchinson M.I."/>
            <person name="Powell A.J."/>
            <person name="Barry K."/>
            <person name="Miller A.N."/>
            <person name="Grigoriev I.V."/>
            <person name="Debuchy R."/>
            <person name="Gladieux P."/>
            <person name="Thoren M.H."/>
            <person name="Johannesson H."/>
        </authorList>
    </citation>
    <scope>NUCLEOTIDE SEQUENCE</scope>
    <source>
        <strain evidence="2">SMH4131-1</strain>
    </source>
</reference>
<protein>
    <submittedName>
        <fullName evidence="2">Uncharacterized protein</fullName>
    </submittedName>
</protein>
<accession>A0AAE0IYD6</accession>
<keyword evidence="1" id="KW-0732">Signal</keyword>
<sequence>MKLTTSFLAVTTAVASVVAAGGISSLARASKNERRELGGVLICNGANAQGRCQYNTYKLDTCYNLTAPYYRNASTFAPDGDGFYCYPYIMPCGGICMSPEGCTLGPVSFSYPYKFNLSAVGWDHYISSFDCHLS</sequence>
<name>A0AAE0IYD6_9PEZI</name>
<proteinExistence type="predicted"/>